<feature type="compositionally biased region" description="Low complexity" evidence="1">
    <location>
        <begin position="1"/>
        <end position="19"/>
    </location>
</feature>
<dbReference type="Proteomes" id="UP000026962">
    <property type="component" value="Chromosome 6"/>
</dbReference>
<evidence type="ECO:0000313" key="2">
    <source>
        <dbReference type="EnsemblPlants" id="OPUNC06G01340.1"/>
    </source>
</evidence>
<keyword evidence="3" id="KW-1185">Reference proteome</keyword>
<protein>
    <submittedName>
        <fullName evidence="2">Uncharacterized protein</fullName>
    </submittedName>
</protein>
<evidence type="ECO:0000256" key="1">
    <source>
        <dbReference type="SAM" id="MobiDB-lite"/>
    </source>
</evidence>
<evidence type="ECO:0000313" key="3">
    <source>
        <dbReference type="Proteomes" id="UP000026962"/>
    </source>
</evidence>
<dbReference type="HOGENOM" id="CLU_2889763_0_0_1"/>
<accession>A0A0E0L769</accession>
<reference evidence="2" key="2">
    <citation type="submission" date="2018-05" db="EMBL/GenBank/DDBJ databases">
        <title>OpunRS2 (Oryza punctata Reference Sequence Version 2).</title>
        <authorList>
            <person name="Zhang J."/>
            <person name="Kudrna D."/>
            <person name="Lee S."/>
            <person name="Talag J."/>
            <person name="Welchert J."/>
            <person name="Wing R.A."/>
        </authorList>
    </citation>
    <scope>NUCLEOTIDE SEQUENCE [LARGE SCALE GENOMIC DNA]</scope>
</reference>
<dbReference type="Gramene" id="OPUNC06G01340.1">
    <property type="protein sequence ID" value="OPUNC06G01340.1"/>
    <property type="gene ID" value="OPUNC06G01340"/>
</dbReference>
<name>A0A0E0L769_ORYPU</name>
<sequence>MVQTQQQETTTTTTTTTTTPSLLQESTRCKCNEPQEHRMAHGMLDLGQSFNYSDSKNHGENNP</sequence>
<dbReference type="EnsemblPlants" id="OPUNC06G01340.1">
    <property type="protein sequence ID" value="OPUNC06G01340.1"/>
    <property type="gene ID" value="OPUNC06G01340"/>
</dbReference>
<feature type="region of interest" description="Disordered" evidence="1">
    <location>
        <begin position="1"/>
        <end position="27"/>
    </location>
</feature>
<dbReference type="AlphaFoldDB" id="A0A0E0L769"/>
<proteinExistence type="predicted"/>
<organism evidence="2">
    <name type="scientific">Oryza punctata</name>
    <name type="common">Red rice</name>
    <dbReference type="NCBI Taxonomy" id="4537"/>
    <lineage>
        <taxon>Eukaryota</taxon>
        <taxon>Viridiplantae</taxon>
        <taxon>Streptophyta</taxon>
        <taxon>Embryophyta</taxon>
        <taxon>Tracheophyta</taxon>
        <taxon>Spermatophyta</taxon>
        <taxon>Magnoliopsida</taxon>
        <taxon>Liliopsida</taxon>
        <taxon>Poales</taxon>
        <taxon>Poaceae</taxon>
        <taxon>BOP clade</taxon>
        <taxon>Oryzoideae</taxon>
        <taxon>Oryzeae</taxon>
        <taxon>Oryzinae</taxon>
        <taxon>Oryza</taxon>
    </lineage>
</organism>
<reference evidence="2" key="1">
    <citation type="submission" date="2015-04" db="UniProtKB">
        <authorList>
            <consortium name="EnsemblPlants"/>
        </authorList>
    </citation>
    <scope>IDENTIFICATION</scope>
</reference>